<name>A0A8T1YWW3_9BRAS</name>
<reference evidence="1 2" key="1">
    <citation type="submission" date="2020-12" db="EMBL/GenBank/DDBJ databases">
        <title>Concerted genomic and epigenomic changes stabilize Arabidopsis allopolyploids.</title>
        <authorList>
            <person name="Chen Z."/>
        </authorList>
    </citation>
    <scope>NUCLEOTIDE SEQUENCE [LARGE SCALE GENOMIC DNA]</scope>
    <source>
        <strain evidence="1">Allo738</strain>
        <tissue evidence="1">Leaf</tissue>
    </source>
</reference>
<evidence type="ECO:0000313" key="2">
    <source>
        <dbReference type="Proteomes" id="UP000694240"/>
    </source>
</evidence>
<sequence length="68" mass="7279">MDENSPADINFSNEVKDALDEGAYGDNKFGLTLILNAQLRGSCGKDRSSLLKRSKKCGKCGRGGQGSR</sequence>
<dbReference type="EMBL" id="JAEFBK010000011">
    <property type="protein sequence ID" value="KAG7550930.1"/>
    <property type="molecule type" value="Genomic_DNA"/>
</dbReference>
<keyword evidence="2" id="KW-1185">Reference proteome</keyword>
<accession>A0A8T1YWW3</accession>
<gene>
    <name evidence="1" type="ORF">ISN45_Aa06g016650</name>
</gene>
<comment type="caution">
    <text evidence="1">The sequence shown here is derived from an EMBL/GenBank/DDBJ whole genome shotgun (WGS) entry which is preliminary data.</text>
</comment>
<dbReference type="Proteomes" id="UP000694240">
    <property type="component" value="Chromosome 11"/>
</dbReference>
<organism evidence="1 2">
    <name type="scientific">Arabidopsis thaliana x Arabidopsis arenosa</name>
    <dbReference type="NCBI Taxonomy" id="1240361"/>
    <lineage>
        <taxon>Eukaryota</taxon>
        <taxon>Viridiplantae</taxon>
        <taxon>Streptophyta</taxon>
        <taxon>Embryophyta</taxon>
        <taxon>Tracheophyta</taxon>
        <taxon>Spermatophyta</taxon>
        <taxon>Magnoliopsida</taxon>
        <taxon>eudicotyledons</taxon>
        <taxon>Gunneridae</taxon>
        <taxon>Pentapetalae</taxon>
        <taxon>rosids</taxon>
        <taxon>malvids</taxon>
        <taxon>Brassicales</taxon>
        <taxon>Brassicaceae</taxon>
        <taxon>Camelineae</taxon>
        <taxon>Arabidopsis</taxon>
    </lineage>
</organism>
<dbReference type="AlphaFoldDB" id="A0A8T1YWW3"/>
<protein>
    <submittedName>
        <fullName evidence="1">Uncharacterized protein</fullName>
    </submittedName>
</protein>
<proteinExistence type="predicted"/>
<evidence type="ECO:0000313" key="1">
    <source>
        <dbReference type="EMBL" id="KAG7550930.1"/>
    </source>
</evidence>